<accession>A0A9X2B0Q5</accession>
<dbReference type="AlphaFoldDB" id="A0A9X2B0Q5"/>
<reference evidence="1" key="1">
    <citation type="submission" date="2022-04" db="EMBL/GenBank/DDBJ databases">
        <title>Paenibacillus mangrovi sp. nov., a novel endophytic bacterium isolated from bark of Kandelia candel.</title>
        <authorList>
            <person name="Tuo L."/>
        </authorList>
    </citation>
    <scope>NUCLEOTIDE SEQUENCE</scope>
    <source>
        <strain evidence="1">KQZ6P-2</strain>
    </source>
</reference>
<evidence type="ECO:0000313" key="2">
    <source>
        <dbReference type="Proteomes" id="UP001139347"/>
    </source>
</evidence>
<keyword evidence="2" id="KW-1185">Reference proteome</keyword>
<dbReference type="EMBL" id="JALIRP010000001">
    <property type="protein sequence ID" value="MCJ8010125.1"/>
    <property type="molecule type" value="Genomic_DNA"/>
</dbReference>
<comment type="caution">
    <text evidence="1">The sequence shown here is derived from an EMBL/GenBank/DDBJ whole genome shotgun (WGS) entry which is preliminary data.</text>
</comment>
<dbReference type="Proteomes" id="UP001139347">
    <property type="component" value="Unassembled WGS sequence"/>
</dbReference>
<sequence length="152" mass="17365">MEKQINIAKFISMIEKSESPPASMMERISSLEAEKKQLLTRRSEIEQELNIPTIKEVSFERVYYVLNGFSKIITKIEPEKQKDLLHSIISKITVNTGNHSAKRSVKDIVLFFDASLNDEFVLTYGTVHRVNYSIRSDARLGGVRMDSRQSVG</sequence>
<gene>
    <name evidence="1" type="ORF">MUG84_00015</name>
</gene>
<organism evidence="1 2">
    <name type="scientific">Paenibacillus mangrovi</name>
    <dbReference type="NCBI Taxonomy" id="2931978"/>
    <lineage>
        <taxon>Bacteria</taxon>
        <taxon>Bacillati</taxon>
        <taxon>Bacillota</taxon>
        <taxon>Bacilli</taxon>
        <taxon>Bacillales</taxon>
        <taxon>Paenibacillaceae</taxon>
        <taxon>Paenibacillus</taxon>
    </lineage>
</organism>
<protein>
    <submittedName>
        <fullName evidence="1">Uncharacterized protein</fullName>
    </submittedName>
</protein>
<dbReference type="RefSeq" id="WP_244717234.1">
    <property type="nucleotide sequence ID" value="NZ_JALIRP010000001.1"/>
</dbReference>
<proteinExistence type="predicted"/>
<evidence type="ECO:0000313" key="1">
    <source>
        <dbReference type="EMBL" id="MCJ8010125.1"/>
    </source>
</evidence>
<name>A0A9X2B0Q5_9BACL</name>